<feature type="transmembrane region" description="Helical" evidence="8">
    <location>
        <begin position="255"/>
        <end position="277"/>
    </location>
</feature>
<accession>A0A9D1V2G3</accession>
<reference evidence="10" key="1">
    <citation type="journal article" date="2021" name="PeerJ">
        <title>Extensive microbial diversity within the chicken gut microbiome revealed by metagenomics and culture.</title>
        <authorList>
            <person name="Gilroy R."/>
            <person name="Ravi A."/>
            <person name="Getino M."/>
            <person name="Pursley I."/>
            <person name="Horton D.L."/>
            <person name="Alikhan N.F."/>
            <person name="Baker D."/>
            <person name="Gharbi K."/>
            <person name="Hall N."/>
            <person name="Watson M."/>
            <person name="Adriaenssens E.M."/>
            <person name="Foster-Nyarko E."/>
            <person name="Jarju S."/>
            <person name="Secka A."/>
            <person name="Antonio M."/>
            <person name="Oren A."/>
            <person name="Chaudhuri R.R."/>
            <person name="La Ragione R."/>
            <person name="Hildebrand F."/>
            <person name="Pallen M.J."/>
        </authorList>
    </citation>
    <scope>NUCLEOTIDE SEQUENCE</scope>
    <source>
        <strain evidence="10">2239</strain>
    </source>
</reference>
<evidence type="ECO:0000256" key="7">
    <source>
        <dbReference type="ARBA" id="ARBA00023136"/>
    </source>
</evidence>
<comment type="caution">
    <text evidence="10">The sequence shown here is derived from an EMBL/GenBank/DDBJ whole genome shotgun (WGS) entry which is preliminary data.</text>
</comment>
<feature type="transmembrane region" description="Helical" evidence="8">
    <location>
        <begin position="524"/>
        <end position="546"/>
    </location>
</feature>
<keyword evidence="6 8" id="KW-1133">Transmembrane helix</keyword>
<dbReference type="GO" id="GO:0055085">
    <property type="term" value="P:transmembrane transport"/>
    <property type="evidence" value="ECO:0007669"/>
    <property type="project" value="InterPro"/>
</dbReference>
<dbReference type="PROSITE" id="PS50928">
    <property type="entry name" value="ABC_TM1"/>
    <property type="match status" value="2"/>
</dbReference>
<keyword evidence="4" id="KW-1003">Cell membrane</keyword>
<reference evidence="10" key="2">
    <citation type="submission" date="2021-04" db="EMBL/GenBank/DDBJ databases">
        <authorList>
            <person name="Gilroy R."/>
        </authorList>
    </citation>
    <scope>NUCLEOTIDE SEQUENCE</scope>
    <source>
        <strain evidence="10">2239</strain>
    </source>
</reference>
<dbReference type="Proteomes" id="UP000824193">
    <property type="component" value="Unassembled WGS sequence"/>
</dbReference>
<evidence type="ECO:0000256" key="8">
    <source>
        <dbReference type="RuleBase" id="RU363032"/>
    </source>
</evidence>
<comment type="similarity">
    <text evidence="2">Belongs to the binding-protein-dependent transport system permease family. CysTW subfamily.</text>
</comment>
<dbReference type="InterPro" id="IPR035906">
    <property type="entry name" value="MetI-like_sf"/>
</dbReference>
<evidence type="ECO:0000259" key="9">
    <source>
        <dbReference type="PROSITE" id="PS50928"/>
    </source>
</evidence>
<dbReference type="EMBL" id="DXFW01000004">
    <property type="protein sequence ID" value="HIX04876.1"/>
    <property type="molecule type" value="Genomic_DNA"/>
</dbReference>
<comment type="subcellular location">
    <subcellularLocation>
        <location evidence="1 8">Cell membrane</location>
        <topology evidence="1 8">Multi-pass membrane protein</topology>
    </subcellularLocation>
</comment>
<dbReference type="PANTHER" id="PTHR42929">
    <property type="entry name" value="INNER MEMBRANE ABC TRANSPORTER PERMEASE PROTEIN YDCU-RELATED-RELATED"/>
    <property type="match status" value="1"/>
</dbReference>
<feature type="transmembrane region" description="Helical" evidence="8">
    <location>
        <begin position="16"/>
        <end position="37"/>
    </location>
</feature>
<feature type="transmembrane region" description="Helical" evidence="8">
    <location>
        <begin position="298"/>
        <end position="317"/>
    </location>
</feature>
<dbReference type="SUPFAM" id="SSF161098">
    <property type="entry name" value="MetI-like"/>
    <property type="match status" value="2"/>
</dbReference>
<evidence type="ECO:0000256" key="5">
    <source>
        <dbReference type="ARBA" id="ARBA00022692"/>
    </source>
</evidence>
<gene>
    <name evidence="10" type="ORF">H9865_02010</name>
</gene>
<protein>
    <submittedName>
        <fullName evidence="10">Iron ABC transporter permease</fullName>
    </submittedName>
</protein>
<dbReference type="GO" id="GO:0005886">
    <property type="term" value="C:plasma membrane"/>
    <property type="evidence" value="ECO:0007669"/>
    <property type="project" value="UniProtKB-SubCell"/>
</dbReference>
<keyword evidence="7 8" id="KW-0472">Membrane</keyword>
<feature type="transmembrane region" description="Helical" evidence="8">
    <location>
        <begin position="149"/>
        <end position="171"/>
    </location>
</feature>
<feature type="transmembrane region" description="Helical" evidence="8">
    <location>
        <begin position="482"/>
        <end position="504"/>
    </location>
</feature>
<evidence type="ECO:0000256" key="1">
    <source>
        <dbReference type="ARBA" id="ARBA00004651"/>
    </source>
</evidence>
<dbReference type="InterPro" id="IPR000515">
    <property type="entry name" value="MetI-like"/>
</dbReference>
<evidence type="ECO:0000256" key="4">
    <source>
        <dbReference type="ARBA" id="ARBA00022475"/>
    </source>
</evidence>
<dbReference type="PANTHER" id="PTHR42929:SF6">
    <property type="entry name" value="IRON(III)-TRANSPORT SYSTEM PERMEASE PROTEIN SFUB"/>
    <property type="match status" value="1"/>
</dbReference>
<keyword evidence="3 8" id="KW-0813">Transport</keyword>
<proteinExistence type="inferred from homology"/>
<dbReference type="Pfam" id="PF00528">
    <property type="entry name" value="BPD_transp_1"/>
    <property type="match status" value="2"/>
</dbReference>
<evidence type="ECO:0000256" key="3">
    <source>
        <dbReference type="ARBA" id="ARBA00022448"/>
    </source>
</evidence>
<feature type="domain" description="ABC transmembrane type-1" evidence="9">
    <location>
        <begin position="69"/>
        <end position="274"/>
    </location>
</feature>
<feature type="transmembrane region" description="Helical" evidence="8">
    <location>
        <begin position="393"/>
        <end position="412"/>
    </location>
</feature>
<dbReference type="Gene3D" id="1.10.3720.10">
    <property type="entry name" value="MetI-like"/>
    <property type="match status" value="2"/>
</dbReference>
<keyword evidence="5 8" id="KW-0812">Transmembrane</keyword>
<feature type="transmembrane region" description="Helical" evidence="8">
    <location>
        <begin position="75"/>
        <end position="95"/>
    </location>
</feature>
<evidence type="ECO:0000313" key="11">
    <source>
        <dbReference type="Proteomes" id="UP000824193"/>
    </source>
</evidence>
<feature type="transmembrane region" description="Helical" evidence="8">
    <location>
        <begin position="359"/>
        <end position="381"/>
    </location>
</feature>
<evidence type="ECO:0000256" key="6">
    <source>
        <dbReference type="ARBA" id="ARBA00022989"/>
    </source>
</evidence>
<feature type="transmembrane region" description="Helical" evidence="8">
    <location>
        <begin position="107"/>
        <end position="129"/>
    </location>
</feature>
<name>A0A9D1V2G3_9FIRM</name>
<dbReference type="CDD" id="cd06261">
    <property type="entry name" value="TM_PBP2"/>
    <property type="match status" value="2"/>
</dbReference>
<sequence>MKGRLSDGRVKPRKDVWMVISVVILALYALFMIYPLFMLLRNAVIDSGGQFTLDYFVKFLSKQYYLGTVLNSFKVSISATILTMIIGVPLAYFYNMYEIKGARFLQIIIILCSMSAPFIGAYSWILLLGRNGLITNFIKNLTGIKLPSIYGFGGILLVLCLQLYPLVFLYVSGALKNVDNTLLEASENMGCTGVKRFFTVIIPLCAPTIIAAMLMVFMRAFADFGTPLFIGEGYRTFPVEIYNSFMSETGGDTHFASAVAVIAIIITAIIFLFQRFVNSKFQFTMNALHPIERKKAKGIRGVLIHVFCYGVVTVAYAPQLYVIYTSFQNTSGKLFVDGYSLNSYVDAFSKLGNAIPNTFLIGGVALIVIVALSILVAYLVVRRSNIVSKFIDTLSMVPYVIPGSVVGIALIMAFSSGPIVLVGTATIMIVALVIRRNSYTIRSSVATLQQIPMSIEEAAISLGSSKLKAFFKVTMPMMANGIISGALLSWIAIITELSTGILLYNYRTTTLTIQIYTYVSRGSYGVAAAMACVLTVMTTISLLIFIKFSKNKNITF</sequence>
<feature type="domain" description="ABC transmembrane type-1" evidence="9">
    <location>
        <begin position="355"/>
        <end position="545"/>
    </location>
</feature>
<feature type="transmembrane region" description="Helical" evidence="8">
    <location>
        <begin position="418"/>
        <end position="434"/>
    </location>
</feature>
<evidence type="ECO:0000256" key="2">
    <source>
        <dbReference type="ARBA" id="ARBA00007069"/>
    </source>
</evidence>
<feature type="transmembrane region" description="Helical" evidence="8">
    <location>
        <begin position="197"/>
        <end position="218"/>
    </location>
</feature>
<organism evidence="10 11">
    <name type="scientific">Candidatus Allofournierella pullicola</name>
    <dbReference type="NCBI Taxonomy" id="2838596"/>
    <lineage>
        <taxon>Bacteria</taxon>
        <taxon>Bacillati</taxon>
        <taxon>Bacillota</taxon>
        <taxon>Clostridia</taxon>
        <taxon>Eubacteriales</taxon>
        <taxon>Oscillospiraceae</taxon>
        <taxon>Allofournierella</taxon>
    </lineage>
</organism>
<dbReference type="AlphaFoldDB" id="A0A9D1V2G3"/>
<evidence type="ECO:0000313" key="10">
    <source>
        <dbReference type="EMBL" id="HIX04876.1"/>
    </source>
</evidence>